<reference evidence="4" key="3">
    <citation type="submission" date="2015-04" db="UniProtKB">
        <authorList>
            <consortium name="EnsemblPlants"/>
        </authorList>
    </citation>
    <scope>IDENTIFICATION</scope>
    <source>
        <strain evidence="4">cv. Jemalong A17</strain>
    </source>
</reference>
<dbReference type="Proteomes" id="UP000002051">
    <property type="component" value="Chromosome 5"/>
</dbReference>
<protein>
    <submittedName>
        <fullName evidence="3">Ubiquitin-binding WIYLD domain protein</fullName>
    </submittedName>
</protein>
<dbReference type="KEGG" id="mtr:11411216"/>
<dbReference type="Gene3D" id="1.10.8.850">
    <property type="entry name" value="Histone-lysine N methyltransferase , C-terminal domain-like"/>
    <property type="match status" value="1"/>
</dbReference>
<dbReference type="PANTHER" id="PTHR34271:SF1">
    <property type="entry name" value="NUCLEOLAR HISTONE METHYLTRANSFERASE-RELATED PROTEIN"/>
    <property type="match status" value="1"/>
</dbReference>
<gene>
    <name evidence="4" type="primary">11411216</name>
    <name evidence="3" type="ordered locus">MTR_5g082250</name>
</gene>
<keyword evidence="5" id="KW-1185">Reference proteome</keyword>
<dbReference type="OMA" id="RPYNGWI"/>
<feature type="compositionally biased region" description="Basic and acidic residues" evidence="1">
    <location>
        <begin position="210"/>
        <end position="225"/>
    </location>
</feature>
<evidence type="ECO:0000313" key="3">
    <source>
        <dbReference type="EMBL" id="AES99560.1"/>
    </source>
</evidence>
<dbReference type="EMBL" id="CM001221">
    <property type="protein sequence ID" value="AES99560.1"/>
    <property type="molecule type" value="Genomic_DNA"/>
</dbReference>
<reference evidence="3 5" key="1">
    <citation type="journal article" date="2011" name="Nature">
        <title>The Medicago genome provides insight into the evolution of rhizobial symbioses.</title>
        <authorList>
            <person name="Young N.D."/>
            <person name="Debelle F."/>
            <person name="Oldroyd G.E."/>
            <person name="Geurts R."/>
            <person name="Cannon S.B."/>
            <person name="Udvardi M.K."/>
            <person name="Benedito V.A."/>
            <person name="Mayer K.F."/>
            <person name="Gouzy J."/>
            <person name="Schoof H."/>
            <person name="Van de Peer Y."/>
            <person name="Proost S."/>
            <person name="Cook D.R."/>
            <person name="Meyers B.C."/>
            <person name="Spannagl M."/>
            <person name="Cheung F."/>
            <person name="De Mita S."/>
            <person name="Krishnakumar V."/>
            <person name="Gundlach H."/>
            <person name="Zhou S."/>
            <person name="Mudge J."/>
            <person name="Bharti A.K."/>
            <person name="Murray J.D."/>
            <person name="Naoumkina M.A."/>
            <person name="Rosen B."/>
            <person name="Silverstein K.A."/>
            <person name="Tang H."/>
            <person name="Rombauts S."/>
            <person name="Zhao P.X."/>
            <person name="Zhou P."/>
            <person name="Barbe V."/>
            <person name="Bardou P."/>
            <person name="Bechner M."/>
            <person name="Bellec A."/>
            <person name="Berger A."/>
            <person name="Berges H."/>
            <person name="Bidwell S."/>
            <person name="Bisseling T."/>
            <person name="Choisne N."/>
            <person name="Couloux A."/>
            <person name="Denny R."/>
            <person name="Deshpande S."/>
            <person name="Dai X."/>
            <person name="Doyle J.J."/>
            <person name="Dudez A.M."/>
            <person name="Farmer A.D."/>
            <person name="Fouteau S."/>
            <person name="Franken C."/>
            <person name="Gibelin C."/>
            <person name="Gish J."/>
            <person name="Goldstein S."/>
            <person name="Gonzalez A.J."/>
            <person name="Green P.J."/>
            <person name="Hallab A."/>
            <person name="Hartog M."/>
            <person name="Hua A."/>
            <person name="Humphray S.J."/>
            <person name="Jeong D.H."/>
            <person name="Jing Y."/>
            <person name="Jocker A."/>
            <person name="Kenton S.M."/>
            <person name="Kim D.J."/>
            <person name="Klee K."/>
            <person name="Lai H."/>
            <person name="Lang C."/>
            <person name="Lin S."/>
            <person name="Macmil S.L."/>
            <person name="Magdelenat G."/>
            <person name="Matthews L."/>
            <person name="McCorrison J."/>
            <person name="Monaghan E.L."/>
            <person name="Mun J.H."/>
            <person name="Najar F.Z."/>
            <person name="Nicholson C."/>
            <person name="Noirot C."/>
            <person name="O'Bleness M."/>
            <person name="Paule C.R."/>
            <person name="Poulain J."/>
            <person name="Prion F."/>
            <person name="Qin B."/>
            <person name="Qu C."/>
            <person name="Retzel E.F."/>
            <person name="Riddle C."/>
            <person name="Sallet E."/>
            <person name="Samain S."/>
            <person name="Samson N."/>
            <person name="Sanders I."/>
            <person name="Saurat O."/>
            <person name="Scarpelli C."/>
            <person name="Schiex T."/>
            <person name="Segurens B."/>
            <person name="Severin A.J."/>
            <person name="Sherrier D.J."/>
            <person name="Shi R."/>
            <person name="Sims S."/>
            <person name="Singer S.R."/>
            <person name="Sinharoy S."/>
            <person name="Sterck L."/>
            <person name="Viollet A."/>
            <person name="Wang B.B."/>
            <person name="Wang K."/>
            <person name="Wang M."/>
            <person name="Wang X."/>
            <person name="Warfsmann J."/>
            <person name="Weissenbach J."/>
            <person name="White D.D."/>
            <person name="White J.D."/>
            <person name="Wiley G.B."/>
            <person name="Wincker P."/>
            <person name="Xing Y."/>
            <person name="Yang L."/>
            <person name="Yao Z."/>
            <person name="Ying F."/>
            <person name="Zhai J."/>
            <person name="Zhou L."/>
            <person name="Zuber A."/>
            <person name="Denarie J."/>
            <person name="Dixon R.A."/>
            <person name="May G.D."/>
            <person name="Schwartz D.C."/>
            <person name="Rogers J."/>
            <person name="Quetier F."/>
            <person name="Town C.D."/>
            <person name="Roe B.A."/>
        </authorList>
    </citation>
    <scope>NUCLEOTIDE SEQUENCE [LARGE SCALE GENOMIC DNA]</scope>
    <source>
        <strain evidence="3">A17</strain>
        <strain evidence="4 5">cv. Jemalong A17</strain>
    </source>
</reference>
<accession>G7KGX8</accession>
<dbReference type="EnsemblPlants" id="AES99560">
    <property type="protein sequence ID" value="AES99560"/>
    <property type="gene ID" value="MTR_5g082250"/>
</dbReference>
<feature type="region of interest" description="Disordered" evidence="1">
    <location>
        <begin position="111"/>
        <end position="136"/>
    </location>
</feature>
<feature type="region of interest" description="Disordered" evidence="1">
    <location>
        <begin position="205"/>
        <end position="225"/>
    </location>
</feature>
<dbReference type="OrthoDB" id="1898570at2759"/>
<reference evidence="3 5" key="2">
    <citation type="journal article" date="2014" name="BMC Genomics">
        <title>An improved genome release (version Mt4.0) for the model legume Medicago truncatula.</title>
        <authorList>
            <person name="Tang H."/>
            <person name="Krishnakumar V."/>
            <person name="Bidwell S."/>
            <person name="Rosen B."/>
            <person name="Chan A."/>
            <person name="Zhou S."/>
            <person name="Gentzbittel L."/>
            <person name="Childs K.L."/>
            <person name="Yandell M."/>
            <person name="Gundlach H."/>
            <person name="Mayer K.F."/>
            <person name="Schwartz D.C."/>
            <person name="Town C.D."/>
        </authorList>
    </citation>
    <scope>GENOME REANNOTATION</scope>
    <source>
        <strain evidence="4 5">cv. Jemalong A17</strain>
    </source>
</reference>
<dbReference type="eggNOG" id="ENOG502S7BK">
    <property type="taxonomic scope" value="Eukaryota"/>
</dbReference>
<feature type="domain" description="WIYLD" evidence="2">
    <location>
        <begin position="13"/>
        <end position="72"/>
    </location>
</feature>
<proteinExistence type="predicted"/>
<evidence type="ECO:0000313" key="5">
    <source>
        <dbReference type="Proteomes" id="UP000002051"/>
    </source>
</evidence>
<dbReference type="PaxDb" id="3880-AES99560"/>
<dbReference type="STRING" id="3880.G7KGX8"/>
<evidence type="ECO:0000259" key="2">
    <source>
        <dbReference type="Pfam" id="PF10440"/>
    </source>
</evidence>
<dbReference type="HOGENOM" id="CLU_1167550_0_0_1"/>
<dbReference type="InterPro" id="IPR018848">
    <property type="entry name" value="WIYLD_domain"/>
</dbReference>
<dbReference type="InterPro" id="IPR043017">
    <property type="entry name" value="WIYLD_dom_sf"/>
</dbReference>
<dbReference type="Pfam" id="PF10440">
    <property type="entry name" value="WIYLD"/>
    <property type="match status" value="1"/>
</dbReference>
<dbReference type="PANTHER" id="PTHR34271">
    <property type="entry name" value="NUCLEOLAR HISTONE METHYLTRANSFERASE-RELATED PROTEIN"/>
    <property type="match status" value="1"/>
</dbReference>
<organism evidence="3 5">
    <name type="scientific">Medicago truncatula</name>
    <name type="common">Barrel medic</name>
    <name type="synonym">Medicago tribuloides</name>
    <dbReference type="NCBI Taxonomy" id="3880"/>
    <lineage>
        <taxon>Eukaryota</taxon>
        <taxon>Viridiplantae</taxon>
        <taxon>Streptophyta</taxon>
        <taxon>Embryophyta</taxon>
        <taxon>Tracheophyta</taxon>
        <taxon>Spermatophyta</taxon>
        <taxon>Magnoliopsida</taxon>
        <taxon>eudicotyledons</taxon>
        <taxon>Gunneridae</taxon>
        <taxon>Pentapetalae</taxon>
        <taxon>rosids</taxon>
        <taxon>fabids</taxon>
        <taxon>Fabales</taxon>
        <taxon>Fabaceae</taxon>
        <taxon>Papilionoideae</taxon>
        <taxon>50 kb inversion clade</taxon>
        <taxon>NPAAA clade</taxon>
        <taxon>Hologalegina</taxon>
        <taxon>IRL clade</taxon>
        <taxon>Trifolieae</taxon>
        <taxon>Medicago</taxon>
    </lineage>
</organism>
<evidence type="ECO:0000256" key="1">
    <source>
        <dbReference type="SAM" id="MobiDB-lite"/>
    </source>
</evidence>
<sequence>MAPRRRQPRRQTVGNTRMDAALDAMRQLGFEEKIIRDTVEELLDVYEGNQGWPFIEEGSYKLLIETILCNCDENKDDARQDGVGETSSAATPATGITEVGSSYLVPQDYVTRGNDDLDSASQTNDHDHDFAPIGNVEEDAGVKNTTVRESNHETFVSNVEATTDKLPQSRYRPCYGWISSDDDDVDLIYFQPPPLPKHIEELIGTSLAHEGPKRKSRWDEKPDDM</sequence>
<name>G7KGX8_MEDTR</name>
<evidence type="ECO:0000313" key="4">
    <source>
        <dbReference type="EnsemblPlants" id="AES99560"/>
    </source>
</evidence>
<dbReference type="AlphaFoldDB" id="G7KGX8"/>